<feature type="chain" id="PRO_5011957488" description="Tissue inhibitor of metalloproteinase" evidence="1">
    <location>
        <begin position="20"/>
        <end position="273"/>
    </location>
</feature>
<dbReference type="EMBL" id="FQXT01000004">
    <property type="protein sequence ID" value="SHI15056.1"/>
    <property type="molecule type" value="Genomic_DNA"/>
</dbReference>
<evidence type="ECO:0000313" key="5">
    <source>
        <dbReference type="Proteomes" id="UP000290037"/>
    </source>
</evidence>
<dbReference type="PROSITE" id="PS51257">
    <property type="entry name" value="PROKAR_LIPOPROTEIN"/>
    <property type="match status" value="1"/>
</dbReference>
<dbReference type="STRING" id="573501.SAMN04487999_2305"/>
<dbReference type="RefSeq" id="WP_072983197.1">
    <property type="nucleotide sequence ID" value="NZ_FQXT01000004.1"/>
</dbReference>
<organism evidence="3 4">
    <name type="scientific">Leeuwenhoekiella palythoae</name>
    <dbReference type="NCBI Taxonomy" id="573501"/>
    <lineage>
        <taxon>Bacteria</taxon>
        <taxon>Pseudomonadati</taxon>
        <taxon>Bacteroidota</taxon>
        <taxon>Flavobacteriia</taxon>
        <taxon>Flavobacteriales</taxon>
        <taxon>Flavobacteriaceae</taxon>
        <taxon>Leeuwenhoekiella</taxon>
    </lineage>
</organism>
<evidence type="ECO:0000313" key="2">
    <source>
        <dbReference type="EMBL" id="RXG29480.1"/>
    </source>
</evidence>
<evidence type="ECO:0000313" key="3">
    <source>
        <dbReference type="EMBL" id="SHI15056.1"/>
    </source>
</evidence>
<proteinExistence type="predicted"/>
<name>A0A1M5YSI1_9FLAO</name>
<reference evidence="4" key="2">
    <citation type="submission" date="2016-11" db="EMBL/GenBank/DDBJ databases">
        <authorList>
            <person name="Varghese N."/>
            <person name="Submissions S."/>
        </authorList>
    </citation>
    <scope>NUCLEOTIDE SEQUENCE [LARGE SCALE GENOMIC DNA]</scope>
    <source>
        <strain evidence="4">DSM 19859</strain>
    </source>
</reference>
<dbReference type="Gene3D" id="2.40.50.120">
    <property type="match status" value="1"/>
</dbReference>
<dbReference type="InterPro" id="IPR008993">
    <property type="entry name" value="TIMP-like_OB-fold"/>
</dbReference>
<feature type="signal peptide" evidence="1">
    <location>
        <begin position="1"/>
        <end position="19"/>
    </location>
</feature>
<reference evidence="2 5" key="3">
    <citation type="submission" date="2018-07" db="EMBL/GenBank/DDBJ databases">
        <title>Leeuwenhoekiella genomics.</title>
        <authorList>
            <person name="Tahon G."/>
            <person name="Willems A."/>
        </authorList>
    </citation>
    <scope>NUCLEOTIDE SEQUENCE [LARGE SCALE GENOMIC DNA]</scope>
    <source>
        <strain evidence="2 5">LMG 24856</strain>
    </source>
</reference>
<protein>
    <recommendedName>
        <fullName evidence="6">Tissue inhibitor of metalloproteinase</fullName>
    </recommendedName>
</protein>
<dbReference type="Proteomes" id="UP000290037">
    <property type="component" value="Unassembled WGS sequence"/>
</dbReference>
<evidence type="ECO:0000313" key="4">
    <source>
        <dbReference type="Proteomes" id="UP000184240"/>
    </source>
</evidence>
<reference evidence="3" key="1">
    <citation type="submission" date="2016-11" db="EMBL/GenBank/DDBJ databases">
        <authorList>
            <person name="Jaros S."/>
            <person name="Januszkiewicz K."/>
            <person name="Wedrychowicz H."/>
        </authorList>
    </citation>
    <scope>NUCLEOTIDE SEQUENCE [LARGE SCALE GENOMIC DNA]</scope>
    <source>
        <strain evidence="3">DSM 19859</strain>
    </source>
</reference>
<dbReference type="AlphaFoldDB" id="A0A1M5YSI1"/>
<dbReference type="Proteomes" id="UP000184240">
    <property type="component" value="Unassembled WGS sequence"/>
</dbReference>
<accession>A0A1M5YSI1</accession>
<dbReference type="SUPFAM" id="SSF50242">
    <property type="entry name" value="TIMP-like"/>
    <property type="match status" value="1"/>
</dbReference>
<keyword evidence="5" id="KW-1185">Reference proteome</keyword>
<dbReference type="OrthoDB" id="854096at2"/>
<evidence type="ECO:0008006" key="6">
    <source>
        <dbReference type="Google" id="ProtNLM"/>
    </source>
</evidence>
<evidence type="ECO:0000256" key="1">
    <source>
        <dbReference type="SAM" id="SignalP"/>
    </source>
</evidence>
<sequence length="273" mass="31902">MKVVFIIILVFSYSFNVLACSCDIPKPAIEFYASDYVFEGEVISKIYAKDSLTYTVKFKVLKHYKFGDEPEFISYTFPAEGEFPGHFTSCDWSVDFGERWLVYSNLYNGKQSFSFYCSNSKPINEHYGIRKSEQKVLDNGNKLELENYRFINHEAKPITDVDSILSAYNSKDLNLESKTFAPFWIDVDKEGNLTSVNLSPRENREMEVVDTIYGLNIRKNQYSKPRNEFESVALEIAKKVKKWDTYVFHGKQVRYRTFLTFILDENSKIVLYN</sequence>
<gene>
    <name evidence="2" type="ORF">DSM01_1580</name>
    <name evidence="3" type="ORF">SAMN04487999_2305</name>
</gene>
<dbReference type="EMBL" id="QOVN01000003">
    <property type="protein sequence ID" value="RXG29480.1"/>
    <property type="molecule type" value="Genomic_DNA"/>
</dbReference>
<keyword evidence="1" id="KW-0732">Signal</keyword>